<comment type="caution">
    <text evidence="1">The sequence shown here is derived from an EMBL/GenBank/DDBJ whole genome shotgun (WGS) entry which is preliminary data.</text>
</comment>
<gene>
    <name evidence="1" type="ORF">QF025_001220</name>
</gene>
<reference evidence="1 2" key="1">
    <citation type="submission" date="2023-08" db="EMBL/GenBank/DDBJ databases">
        <title>Genome sequencing of plant associated microbes to promote plant fitness in Sorghum bicolor and Oryza sativa.</title>
        <authorList>
            <person name="Coleman-Derr D."/>
        </authorList>
    </citation>
    <scope>NUCLEOTIDE SEQUENCE [LARGE SCALE GENOMIC DNA]</scope>
    <source>
        <strain evidence="1 2">SLBN-33</strain>
    </source>
</reference>
<proteinExistence type="predicted"/>
<organism evidence="1 2">
    <name type="scientific">Paraburkholderia graminis</name>
    <dbReference type="NCBI Taxonomy" id="60548"/>
    <lineage>
        <taxon>Bacteria</taxon>
        <taxon>Pseudomonadati</taxon>
        <taxon>Pseudomonadota</taxon>
        <taxon>Betaproteobacteria</taxon>
        <taxon>Burkholderiales</taxon>
        <taxon>Burkholderiaceae</taxon>
        <taxon>Paraburkholderia</taxon>
    </lineage>
</organism>
<protein>
    <recommendedName>
        <fullName evidence="3">DUF3987 domain-containing protein</fullName>
    </recommendedName>
</protein>
<dbReference type="EMBL" id="JAVIZN010000002">
    <property type="protein sequence ID" value="MDR6202500.1"/>
    <property type="molecule type" value="Genomic_DNA"/>
</dbReference>
<dbReference type="RefSeq" id="WP_310030652.1">
    <property type="nucleotide sequence ID" value="NZ_JAVIZN010000002.1"/>
</dbReference>
<dbReference type="InterPro" id="IPR025048">
    <property type="entry name" value="DUF3987"/>
</dbReference>
<evidence type="ECO:0008006" key="3">
    <source>
        <dbReference type="Google" id="ProtNLM"/>
    </source>
</evidence>
<accession>A0ABD5CD70</accession>
<evidence type="ECO:0000313" key="2">
    <source>
        <dbReference type="Proteomes" id="UP001245184"/>
    </source>
</evidence>
<evidence type="ECO:0000313" key="1">
    <source>
        <dbReference type="EMBL" id="MDR6202500.1"/>
    </source>
</evidence>
<dbReference type="AlphaFoldDB" id="A0ABD5CD70"/>
<dbReference type="Proteomes" id="UP001245184">
    <property type="component" value="Unassembled WGS sequence"/>
</dbReference>
<sequence>MQDERARLDVVHGQVQIHDVCPGGRMNFEATPPPYPFGAFYLIVKDAAEEVWKNTQAPDALIGMEFLTDMAVPVQGLYDVRLPTGQVRPLSLNSLVVAESGERKTGVHNLVAEPLYAFDAGRIKKYETDVHQYELENRIWKSVDAGLRRQITKLTQEGQPIDDLCRQLSELAVNKPVKPRARRIMRQNATERAIMDALEGDGESIAFISDEGEIIIKGGALNQTGTLNKAWDGAAMLTLDRSDGVSVVVCNPRVTVSYMVQRQVLKELLDRRGDVMRGSGHWARYLIGCPASTQGTRYTYHLDKEWRHLPKFHERMRELLDEFGRRVDAGVIERTTLEFCDDAIPRWIEMTNYTESMLQPWGYLHDIKDFASKALEIAARVAALLHVFSKQEGKISVDTLNRAIKIVEWHLHEFKRIFSPATVPQEHRDAQVIEHYLFVNYWCRKFNFAQKNLVLRNGPVRPASRLDAALECLIAMGRVWIGVGPKRERYINLNAAYFGSLGGAAAY</sequence>
<dbReference type="Pfam" id="PF13148">
    <property type="entry name" value="DUF3987"/>
    <property type="match status" value="1"/>
</dbReference>
<name>A0ABD5CD70_9BURK</name>